<evidence type="ECO:0000313" key="8">
    <source>
        <dbReference type="Proteomes" id="UP001479436"/>
    </source>
</evidence>
<dbReference type="Proteomes" id="UP001479436">
    <property type="component" value="Unassembled WGS sequence"/>
</dbReference>
<evidence type="ECO:0000256" key="3">
    <source>
        <dbReference type="ARBA" id="ARBA00022989"/>
    </source>
</evidence>
<evidence type="ECO:0000256" key="4">
    <source>
        <dbReference type="ARBA" id="ARBA00023136"/>
    </source>
</evidence>
<keyword evidence="3 5" id="KW-1133">Transmembrane helix</keyword>
<evidence type="ECO:0000313" key="7">
    <source>
        <dbReference type="EMBL" id="KAK9712007.1"/>
    </source>
</evidence>
<comment type="caution">
    <text evidence="7">The sequence shown here is derived from an EMBL/GenBank/DDBJ whole genome shotgun (WGS) entry which is preliminary data.</text>
</comment>
<feature type="transmembrane region" description="Helical" evidence="5">
    <location>
        <begin position="129"/>
        <end position="150"/>
    </location>
</feature>
<name>A0ABR2W045_9FUNG</name>
<evidence type="ECO:0000259" key="6">
    <source>
        <dbReference type="Pfam" id="PF02656"/>
    </source>
</evidence>
<evidence type="ECO:0000256" key="2">
    <source>
        <dbReference type="ARBA" id="ARBA00022692"/>
    </source>
</evidence>
<feature type="transmembrane region" description="Helical" evidence="5">
    <location>
        <begin position="88"/>
        <end position="108"/>
    </location>
</feature>
<organism evidence="7 8">
    <name type="scientific">Basidiobolus ranarum</name>
    <dbReference type="NCBI Taxonomy" id="34480"/>
    <lineage>
        <taxon>Eukaryota</taxon>
        <taxon>Fungi</taxon>
        <taxon>Fungi incertae sedis</taxon>
        <taxon>Zoopagomycota</taxon>
        <taxon>Entomophthoromycotina</taxon>
        <taxon>Basidiobolomycetes</taxon>
        <taxon>Basidiobolales</taxon>
        <taxon>Basidiobolaceae</taxon>
        <taxon>Basidiobolus</taxon>
    </lineage>
</organism>
<evidence type="ECO:0000256" key="1">
    <source>
        <dbReference type="ARBA" id="ARBA00004127"/>
    </source>
</evidence>
<accession>A0ABR2W045</accession>
<keyword evidence="8" id="KW-1185">Reference proteome</keyword>
<dbReference type="Pfam" id="PF02656">
    <property type="entry name" value="DUF202"/>
    <property type="match status" value="1"/>
</dbReference>
<protein>
    <recommendedName>
        <fullName evidence="6">DUF202 domain-containing protein</fullName>
    </recommendedName>
</protein>
<comment type="subcellular location">
    <subcellularLocation>
        <location evidence="1">Endomembrane system</location>
        <topology evidence="1">Multi-pass membrane protein</topology>
    </subcellularLocation>
</comment>
<reference evidence="7 8" key="1">
    <citation type="submission" date="2023-04" db="EMBL/GenBank/DDBJ databases">
        <title>Genome of Basidiobolus ranarum AG-B5.</title>
        <authorList>
            <person name="Stajich J.E."/>
            <person name="Carter-House D."/>
            <person name="Gryganskyi A."/>
        </authorList>
    </citation>
    <scope>NUCLEOTIDE SEQUENCE [LARGE SCALE GENOMIC DNA]</scope>
    <source>
        <strain evidence="7 8">AG-B5</strain>
    </source>
</reference>
<keyword evidence="2 5" id="KW-0812">Transmembrane</keyword>
<dbReference type="EMBL" id="JASJQH010007240">
    <property type="protein sequence ID" value="KAK9712007.1"/>
    <property type="molecule type" value="Genomic_DNA"/>
</dbReference>
<dbReference type="PANTHER" id="PTHR46140:SF1">
    <property type="entry name" value="VACUOLAR TRANSPORTER CHAPERONE COMPLEX SUBUNIT 4-RELATED"/>
    <property type="match status" value="1"/>
</dbReference>
<sequence length="153" mass="17393">MSTSQSQVQSQPGPRAETSFQQFMSTISHLSFEPKPEERVTERDPLEKLEVKAYLANERTFLSWLQLCTIMGGIALSLLNFGGVGSQVSAVVLTVITFFIIFYAFHLFRWRAGKIYRKEHGAYDEPNGPVILAITLLITFCLNFGFTFIFDKR</sequence>
<gene>
    <name evidence="7" type="ORF">K7432_007407</name>
</gene>
<keyword evidence="4 5" id="KW-0472">Membrane</keyword>
<evidence type="ECO:0000256" key="5">
    <source>
        <dbReference type="SAM" id="Phobius"/>
    </source>
</evidence>
<proteinExistence type="predicted"/>
<feature type="transmembrane region" description="Helical" evidence="5">
    <location>
        <begin position="61"/>
        <end position="82"/>
    </location>
</feature>
<dbReference type="InterPro" id="IPR003807">
    <property type="entry name" value="DUF202"/>
</dbReference>
<dbReference type="InterPro" id="IPR051572">
    <property type="entry name" value="VTC_Complex_Subunit"/>
</dbReference>
<dbReference type="PANTHER" id="PTHR46140">
    <property type="entry name" value="VACUOLAR TRANSPORTER CHAPERONE 1-RELATED"/>
    <property type="match status" value="1"/>
</dbReference>
<feature type="domain" description="DUF202" evidence="6">
    <location>
        <begin position="53"/>
        <end position="112"/>
    </location>
</feature>